<accession>A0A5B0S8R4</accession>
<dbReference type="AlphaFoldDB" id="A0A5B0S8R4"/>
<organism evidence="1 2">
    <name type="scientific">Puccinia graminis f. sp. tritici</name>
    <dbReference type="NCBI Taxonomy" id="56615"/>
    <lineage>
        <taxon>Eukaryota</taxon>
        <taxon>Fungi</taxon>
        <taxon>Dikarya</taxon>
        <taxon>Basidiomycota</taxon>
        <taxon>Pucciniomycotina</taxon>
        <taxon>Pucciniomycetes</taxon>
        <taxon>Pucciniales</taxon>
        <taxon>Pucciniaceae</taxon>
        <taxon>Puccinia</taxon>
    </lineage>
</organism>
<dbReference type="Proteomes" id="UP000325313">
    <property type="component" value="Unassembled WGS sequence"/>
</dbReference>
<gene>
    <name evidence="1" type="ORF">PGTUg99_032705</name>
</gene>
<proteinExistence type="predicted"/>
<reference evidence="1 2" key="1">
    <citation type="submission" date="2019-05" db="EMBL/GenBank/DDBJ databases">
        <title>Emergence of the Ug99 lineage of the wheat stem rust pathogen through somatic hybridization.</title>
        <authorList>
            <person name="Li F."/>
            <person name="Upadhyaya N.M."/>
            <person name="Sperschneider J."/>
            <person name="Matny O."/>
            <person name="Nguyen-Phuc H."/>
            <person name="Mago R."/>
            <person name="Raley C."/>
            <person name="Miller M.E."/>
            <person name="Silverstein K.A.T."/>
            <person name="Henningsen E."/>
            <person name="Hirsch C.D."/>
            <person name="Visser B."/>
            <person name="Pretorius Z.A."/>
            <person name="Steffenson B.J."/>
            <person name="Schwessinger B."/>
            <person name="Dodds P.N."/>
            <person name="Figueroa M."/>
        </authorList>
    </citation>
    <scope>NUCLEOTIDE SEQUENCE [LARGE SCALE GENOMIC DNA]</scope>
    <source>
        <strain evidence="1 2">Ug99</strain>
    </source>
</reference>
<name>A0A5B0S8R4_PUCGR</name>
<comment type="caution">
    <text evidence="1">The sequence shown here is derived from an EMBL/GenBank/DDBJ whole genome shotgun (WGS) entry which is preliminary data.</text>
</comment>
<dbReference type="EMBL" id="VDEP01000069">
    <property type="protein sequence ID" value="KAA1134212.1"/>
    <property type="molecule type" value="Genomic_DNA"/>
</dbReference>
<evidence type="ECO:0000313" key="2">
    <source>
        <dbReference type="Proteomes" id="UP000325313"/>
    </source>
</evidence>
<evidence type="ECO:0000313" key="1">
    <source>
        <dbReference type="EMBL" id="KAA1134212.1"/>
    </source>
</evidence>
<sequence length="71" mass="7938">MTQMTHSCVITQEPTSLCRTHKPIRSVTQDKHTVLFIRSSLAASTVYRKNCQANLKGYLVARTSLADRDSA</sequence>
<protein>
    <submittedName>
        <fullName evidence="1">Uncharacterized protein</fullName>
    </submittedName>
</protein>